<dbReference type="EMBL" id="BK014925">
    <property type="protein sequence ID" value="DAD82866.1"/>
    <property type="molecule type" value="Genomic_DNA"/>
</dbReference>
<sequence length="184" mass="20947">MERKETNMAYTKKTVTKTEETVETKATEKPKKTFTDSDFILCRSVCFGGLNITCPSGNTYEFKDYGKTCEINYRDLVTLIRKGSDHIFLPRFIIEDDDLLADFPSVTKVYDNMYTAEDLLEILDLPNSRMRTEIEKLPIGAKDVLCQMVAGEIANGHLDSISKVRTLGEIFDSDFDLISKLFVK</sequence>
<evidence type="ECO:0000313" key="1">
    <source>
        <dbReference type="EMBL" id="DAD82866.1"/>
    </source>
</evidence>
<proteinExistence type="predicted"/>
<accession>A0A8S5MKW2</accession>
<name>A0A8S5MKW2_9CAUD</name>
<protein>
    <submittedName>
        <fullName evidence="1">Uncharacterized protein</fullName>
    </submittedName>
</protein>
<reference evidence="1" key="1">
    <citation type="journal article" date="2021" name="Proc. Natl. Acad. Sci. U.S.A.">
        <title>A Catalog of Tens of Thousands of Viruses from Human Metagenomes Reveals Hidden Associations with Chronic Diseases.</title>
        <authorList>
            <person name="Tisza M.J."/>
            <person name="Buck C.B."/>
        </authorList>
    </citation>
    <scope>NUCLEOTIDE SEQUENCE</scope>
    <source>
        <strain evidence="1">CtXZx16</strain>
    </source>
</reference>
<organism evidence="1">
    <name type="scientific">Siphoviridae sp. ctXZx16</name>
    <dbReference type="NCBI Taxonomy" id="2826371"/>
    <lineage>
        <taxon>Viruses</taxon>
        <taxon>Duplodnaviria</taxon>
        <taxon>Heunggongvirae</taxon>
        <taxon>Uroviricota</taxon>
        <taxon>Caudoviricetes</taxon>
    </lineage>
</organism>